<protein>
    <submittedName>
        <fullName evidence="1">Uncharacterized protein</fullName>
    </submittedName>
</protein>
<proteinExistence type="predicted"/>
<sequence length="111" mass="12552">MSLVLRHCDVDLGLFRSRTRKLSTECLIHLEKSQLLFTRSPSFGTKLVESARVNVKFATAVQPPVLGASRSRFMFEASKQRHSISLGVAPGHFDRLQRRESGLCVEFNFSK</sequence>
<dbReference type="Proteomes" id="UP000886998">
    <property type="component" value="Unassembled WGS sequence"/>
</dbReference>
<accession>A0A8X6YQW8</accession>
<name>A0A8X6YQW8_9ARAC</name>
<keyword evidence="2" id="KW-1185">Reference proteome</keyword>
<comment type="caution">
    <text evidence="1">The sequence shown here is derived from an EMBL/GenBank/DDBJ whole genome shotgun (WGS) entry which is preliminary data.</text>
</comment>
<evidence type="ECO:0000313" key="2">
    <source>
        <dbReference type="Proteomes" id="UP000886998"/>
    </source>
</evidence>
<gene>
    <name evidence="1" type="ORF">TNIN_46241</name>
</gene>
<dbReference type="EMBL" id="BMAV01022493">
    <property type="protein sequence ID" value="GFY77531.1"/>
    <property type="molecule type" value="Genomic_DNA"/>
</dbReference>
<evidence type="ECO:0000313" key="1">
    <source>
        <dbReference type="EMBL" id="GFY77531.1"/>
    </source>
</evidence>
<dbReference type="AlphaFoldDB" id="A0A8X6YQW8"/>
<reference evidence="1" key="1">
    <citation type="submission" date="2020-08" db="EMBL/GenBank/DDBJ databases">
        <title>Multicomponent nature underlies the extraordinary mechanical properties of spider dragline silk.</title>
        <authorList>
            <person name="Kono N."/>
            <person name="Nakamura H."/>
            <person name="Mori M."/>
            <person name="Yoshida Y."/>
            <person name="Ohtoshi R."/>
            <person name="Malay A.D."/>
            <person name="Moran D.A.P."/>
            <person name="Tomita M."/>
            <person name="Numata K."/>
            <person name="Arakawa K."/>
        </authorList>
    </citation>
    <scope>NUCLEOTIDE SEQUENCE</scope>
</reference>
<organism evidence="1 2">
    <name type="scientific">Trichonephila inaurata madagascariensis</name>
    <dbReference type="NCBI Taxonomy" id="2747483"/>
    <lineage>
        <taxon>Eukaryota</taxon>
        <taxon>Metazoa</taxon>
        <taxon>Ecdysozoa</taxon>
        <taxon>Arthropoda</taxon>
        <taxon>Chelicerata</taxon>
        <taxon>Arachnida</taxon>
        <taxon>Araneae</taxon>
        <taxon>Araneomorphae</taxon>
        <taxon>Entelegynae</taxon>
        <taxon>Araneoidea</taxon>
        <taxon>Nephilidae</taxon>
        <taxon>Trichonephila</taxon>
        <taxon>Trichonephila inaurata</taxon>
    </lineage>
</organism>